<dbReference type="Proteomes" id="UP000292052">
    <property type="component" value="Unassembled WGS sequence"/>
</dbReference>
<evidence type="ECO:0000313" key="1">
    <source>
        <dbReference type="EMBL" id="RZB38860.1"/>
    </source>
</evidence>
<keyword evidence="2" id="KW-1185">Reference proteome</keyword>
<protein>
    <submittedName>
        <fullName evidence="1">Uncharacterized protein</fullName>
    </submittedName>
</protein>
<dbReference type="AlphaFoldDB" id="A0A482V060"/>
<name>A0A482V060_ASBVE</name>
<proteinExistence type="predicted"/>
<accession>A0A482V060</accession>
<reference evidence="1 2" key="1">
    <citation type="submission" date="2017-03" db="EMBL/GenBank/DDBJ databases">
        <title>Genome of the blue death feigning beetle - Asbolus verrucosus.</title>
        <authorList>
            <person name="Rider S.D."/>
        </authorList>
    </citation>
    <scope>NUCLEOTIDE SEQUENCE [LARGE SCALE GENOMIC DNA]</scope>
    <source>
        <strain evidence="1">Butters</strain>
        <tissue evidence="1">Head and leg muscle</tissue>
    </source>
</reference>
<dbReference type="OrthoDB" id="6769171at2759"/>
<dbReference type="EMBL" id="QDEB01133126">
    <property type="protein sequence ID" value="RZB38860.1"/>
    <property type="molecule type" value="Genomic_DNA"/>
</dbReference>
<comment type="caution">
    <text evidence="1">The sequence shown here is derived from an EMBL/GenBank/DDBJ whole genome shotgun (WGS) entry which is preliminary data.</text>
</comment>
<sequence>MASASTNKKVGVKGKTYGSQARAIIANVLEFMKEEAKEGSFLLAKMYTDEFEKEAEDVASDVIPGFSTPGKSRKRKCPKRTLCESEMESIPAVIHNYYIIERKQPTLKGSVFAVENHSR</sequence>
<evidence type="ECO:0000313" key="2">
    <source>
        <dbReference type="Proteomes" id="UP000292052"/>
    </source>
</evidence>
<organism evidence="1 2">
    <name type="scientific">Asbolus verrucosus</name>
    <name type="common">Desert ironclad beetle</name>
    <dbReference type="NCBI Taxonomy" id="1661398"/>
    <lineage>
        <taxon>Eukaryota</taxon>
        <taxon>Metazoa</taxon>
        <taxon>Ecdysozoa</taxon>
        <taxon>Arthropoda</taxon>
        <taxon>Hexapoda</taxon>
        <taxon>Insecta</taxon>
        <taxon>Pterygota</taxon>
        <taxon>Neoptera</taxon>
        <taxon>Endopterygota</taxon>
        <taxon>Coleoptera</taxon>
        <taxon>Polyphaga</taxon>
        <taxon>Cucujiformia</taxon>
        <taxon>Tenebrionidae</taxon>
        <taxon>Pimeliinae</taxon>
        <taxon>Asbolus</taxon>
    </lineage>
</organism>
<gene>
    <name evidence="1" type="ORF">BDFB_012430</name>
</gene>